<proteinExistence type="inferred from homology"/>
<dbReference type="GO" id="GO:0043138">
    <property type="term" value="F:3'-5' DNA helicase activity"/>
    <property type="evidence" value="ECO:0007669"/>
    <property type="project" value="UniProtKB-EC"/>
</dbReference>
<dbReference type="InterPro" id="IPR011335">
    <property type="entry name" value="Restrct_endonuc-II-like"/>
</dbReference>
<dbReference type="SUPFAM" id="SSF52540">
    <property type="entry name" value="P-loop containing nucleoside triphosphate hydrolases"/>
    <property type="match status" value="1"/>
</dbReference>
<dbReference type="PROSITE" id="PS51217">
    <property type="entry name" value="UVRD_HELICASE_CTER"/>
    <property type="match status" value="1"/>
</dbReference>
<dbReference type="Pfam" id="PF00580">
    <property type="entry name" value="UvrD-helicase"/>
    <property type="match status" value="1"/>
</dbReference>
<comment type="catalytic activity">
    <reaction evidence="14">
        <text>ATP + H2O = ADP + phosphate + H(+)</text>
        <dbReference type="Rhea" id="RHEA:13065"/>
        <dbReference type="ChEBI" id="CHEBI:15377"/>
        <dbReference type="ChEBI" id="CHEBI:15378"/>
        <dbReference type="ChEBI" id="CHEBI:30616"/>
        <dbReference type="ChEBI" id="CHEBI:43474"/>
        <dbReference type="ChEBI" id="CHEBI:456216"/>
        <dbReference type="EC" id="5.6.2.4"/>
    </reaction>
</comment>
<dbReference type="GO" id="GO:0004527">
    <property type="term" value="F:exonuclease activity"/>
    <property type="evidence" value="ECO:0007669"/>
    <property type="project" value="UniProtKB-KW"/>
</dbReference>
<protein>
    <recommendedName>
        <fullName evidence="13">DNA 3'-5' helicase</fullName>
        <ecNumber evidence="13">5.6.2.4</ecNumber>
    </recommendedName>
</protein>
<evidence type="ECO:0000313" key="18">
    <source>
        <dbReference type="EMBL" id="ADN37084.1"/>
    </source>
</evidence>
<dbReference type="Pfam" id="PF12705">
    <property type="entry name" value="PDDEXK_1"/>
    <property type="match status" value="1"/>
</dbReference>
<dbReference type="eggNOG" id="arCOG00798">
    <property type="taxonomic scope" value="Archaea"/>
</dbReference>
<evidence type="ECO:0000313" key="19">
    <source>
        <dbReference type="Proteomes" id="UP000006565"/>
    </source>
</evidence>
<dbReference type="STRING" id="679926.Mpet_2337"/>
<evidence type="ECO:0000256" key="15">
    <source>
        <dbReference type="PROSITE-ProRule" id="PRU00560"/>
    </source>
</evidence>
<dbReference type="CDD" id="cd17932">
    <property type="entry name" value="DEXQc_UvrD"/>
    <property type="match status" value="1"/>
</dbReference>
<evidence type="ECO:0000256" key="11">
    <source>
        <dbReference type="ARBA" id="ARBA00023235"/>
    </source>
</evidence>
<comment type="similarity">
    <text evidence="1">Belongs to the helicase family. UvrD subfamily.</text>
</comment>
<dbReference type="GO" id="GO:0000725">
    <property type="term" value="P:recombinational repair"/>
    <property type="evidence" value="ECO:0007669"/>
    <property type="project" value="TreeGrafter"/>
</dbReference>
<keyword evidence="4" id="KW-0227">DNA damage</keyword>
<dbReference type="Gene3D" id="3.40.50.300">
    <property type="entry name" value="P-loop containing nucleotide triphosphate hydrolases"/>
    <property type="match status" value="2"/>
</dbReference>
<keyword evidence="8 15" id="KW-0067">ATP-binding</keyword>
<dbReference type="Gene3D" id="3.90.320.10">
    <property type="match status" value="1"/>
</dbReference>
<accession>E1RDA1</accession>
<dbReference type="KEGG" id="mpi:Mpet_2337"/>
<evidence type="ECO:0000256" key="2">
    <source>
        <dbReference type="ARBA" id="ARBA00022722"/>
    </source>
</evidence>
<evidence type="ECO:0000256" key="6">
    <source>
        <dbReference type="ARBA" id="ARBA00022806"/>
    </source>
</evidence>
<dbReference type="SUPFAM" id="SSF52980">
    <property type="entry name" value="Restriction endonuclease-like"/>
    <property type="match status" value="1"/>
</dbReference>
<dbReference type="InterPro" id="IPR027417">
    <property type="entry name" value="P-loop_NTPase"/>
</dbReference>
<name>E1RDA1_METP4</name>
<evidence type="ECO:0000256" key="10">
    <source>
        <dbReference type="ARBA" id="ARBA00023204"/>
    </source>
</evidence>
<evidence type="ECO:0000256" key="8">
    <source>
        <dbReference type="ARBA" id="ARBA00022840"/>
    </source>
</evidence>
<dbReference type="InterPro" id="IPR011604">
    <property type="entry name" value="PDDEXK-like_dom_sf"/>
</dbReference>
<evidence type="ECO:0000256" key="7">
    <source>
        <dbReference type="ARBA" id="ARBA00022839"/>
    </source>
</evidence>
<dbReference type="RefSeq" id="WP_013330261.1">
    <property type="nucleotide sequence ID" value="NC_014507.1"/>
</dbReference>
<gene>
    <name evidence="18" type="ordered locus">Mpet_2337</name>
</gene>
<dbReference type="AlphaFoldDB" id="E1RDA1"/>
<evidence type="ECO:0000256" key="1">
    <source>
        <dbReference type="ARBA" id="ARBA00009922"/>
    </source>
</evidence>
<sequence length="1004" mass="113566">MTDENKFEPNQSQTEAIKGCGVQLVLAGPGSGKTRVITEKILHMIRENGAKPEEILALTFSEKAAAEMAERLEKETDISRLTIATFHSFCLEVLEDNVLDTGISFNSGLISRTSQLIWGMKSIDSFGFEAVEIGNNGPSVIESIIDGISRFRDELISAEDIEEYLEEKNAQETSADEDIYLGKLSDLLKVYREYENYKRREELLDFDDMIHETVRLFRNKPDIRRQYENRFRYILVDEFQDTNYAQLELIKLLTSGHLCIVGDDDQSIYRFRGACEGNVDEFAGHFKDHKKVVLEENYRNTGKILRVARQLIECADGSCTKNLRSNRGEGEPVIVAECSNENTEAGYVADEIESLMGEGFLPGEIAILCRKRSECGKFHKILDSRNIPCEFTGDAEFFAIPVIKDAVSYLKAVANPAESAIPLNRMMRQAGVSETAILEINTGAKQIRREGGKGDGVLEAMKRCGTEEDPDTIVIREVAENVDALSAARHKKTLPALVREIVLRTGKLYSKDREGVAALNRLYEIALEFSRINPSGEIGDLLDHLSLLRDLSGDFGVNEKTGSGVRIMTVHQSKGKEFSAVFVTDLAERRFPLNYRSKPFRVPVDLSKSIRPGDDEKELYKQEERRLLYVAMTRAKEKLYLTRAIRYGENKNDSKPSVFLTEIDYLNNTDISIVSTDGGKNGKDNLISATGGPAEDPFSEENKLMKEAVAAIADKRYRSAVGKILALEYVRSLDEGKEFDNREFLNIPFEKPAVPRRKPEPLIKPGDGTRLSASALKLYDDCPLRFKFEKILRIPTEPRTYFSLGTTAHLIIEHLTKMKMGGETPSMEKAEDLLERFWSPDAYSSQKHEREDRTRLIAHLNNYLEWEMNNPNIPVETEMEFEIRVLGTPFTGYIDRLERTESGGYAVVDYKTSKTPMSKNDAKEDIQLNLYALCVKEKTGSLPEKVSLFYLDKGKMVDYIPDYESISAFLENAEPVIDRIFAGDFEPKESRNCLYCDYRILCGK</sequence>
<evidence type="ECO:0000256" key="9">
    <source>
        <dbReference type="ARBA" id="ARBA00023125"/>
    </source>
</evidence>
<dbReference type="Pfam" id="PF13361">
    <property type="entry name" value="UvrD_C"/>
    <property type="match status" value="1"/>
</dbReference>
<dbReference type="EC" id="5.6.2.4" evidence="13"/>
<evidence type="ECO:0000256" key="3">
    <source>
        <dbReference type="ARBA" id="ARBA00022741"/>
    </source>
</evidence>
<dbReference type="PANTHER" id="PTHR11070">
    <property type="entry name" value="UVRD / RECB / PCRA DNA HELICASE FAMILY MEMBER"/>
    <property type="match status" value="1"/>
</dbReference>
<feature type="domain" description="UvrD-like helicase ATP-binding" evidence="16">
    <location>
        <begin position="6"/>
        <end position="301"/>
    </location>
</feature>
<keyword evidence="2" id="KW-0540">Nuclease</keyword>
<reference evidence="18 19" key="1">
    <citation type="journal article" date="2010" name="Stand. Genomic Sci.">
        <title>Complete genome sequence of Methanoplanus petrolearius type strain (SEBR 4847).</title>
        <authorList>
            <person name="Brambilla E."/>
            <person name="Djao O.D."/>
            <person name="Daligault H."/>
            <person name="Lapidus A."/>
            <person name="Lucas S."/>
            <person name="Hammon N."/>
            <person name="Nolan M."/>
            <person name="Tice H."/>
            <person name="Cheng J.F."/>
            <person name="Han C."/>
            <person name="Tapia R."/>
            <person name="Goodwin L."/>
            <person name="Pitluck S."/>
            <person name="Liolios K."/>
            <person name="Ivanova N."/>
            <person name="Mavromatis K."/>
            <person name="Mikhailova N."/>
            <person name="Pati A."/>
            <person name="Chen A."/>
            <person name="Palaniappan K."/>
            <person name="Land M."/>
            <person name="Hauser L."/>
            <person name="Chang Y.J."/>
            <person name="Jeffries C.D."/>
            <person name="Rohde M."/>
            <person name="Spring S."/>
            <person name="Sikorski J."/>
            <person name="Goker M."/>
            <person name="Woyke T."/>
            <person name="Bristow J."/>
            <person name="Eisen J.A."/>
            <person name="Markowitz V."/>
            <person name="Hugenholtz P."/>
            <person name="Kyrpides N.C."/>
            <person name="Klenk H.P."/>
        </authorList>
    </citation>
    <scope>NUCLEOTIDE SEQUENCE [LARGE SCALE GENOMIC DNA]</scope>
    <source>
        <strain evidence="19">DSM 11571 / OCM 486 / SEBR 4847</strain>
    </source>
</reference>
<keyword evidence="9" id="KW-0238">DNA-binding</keyword>
<evidence type="ECO:0000256" key="4">
    <source>
        <dbReference type="ARBA" id="ARBA00022763"/>
    </source>
</evidence>
<evidence type="ECO:0000256" key="12">
    <source>
        <dbReference type="ARBA" id="ARBA00034617"/>
    </source>
</evidence>
<keyword evidence="19" id="KW-1185">Reference proteome</keyword>
<dbReference type="eggNOG" id="arCOG00787">
    <property type="taxonomic scope" value="Archaea"/>
</dbReference>
<keyword evidence="11" id="KW-0413">Isomerase</keyword>
<dbReference type="PROSITE" id="PS51198">
    <property type="entry name" value="UVRD_HELICASE_ATP_BIND"/>
    <property type="match status" value="1"/>
</dbReference>
<dbReference type="InterPro" id="IPR014016">
    <property type="entry name" value="UvrD-like_ATP-bd"/>
</dbReference>
<dbReference type="OrthoDB" id="203178at2157"/>
<keyword evidence="5 15" id="KW-0378">Hydrolase</keyword>
<evidence type="ECO:0000256" key="13">
    <source>
        <dbReference type="ARBA" id="ARBA00034808"/>
    </source>
</evidence>
<dbReference type="EMBL" id="CP002117">
    <property type="protein sequence ID" value="ADN37084.1"/>
    <property type="molecule type" value="Genomic_DNA"/>
</dbReference>
<feature type="binding site" evidence="15">
    <location>
        <begin position="27"/>
        <end position="34"/>
    </location>
    <ligand>
        <name>ATP</name>
        <dbReference type="ChEBI" id="CHEBI:30616"/>
    </ligand>
</feature>
<dbReference type="InterPro" id="IPR013986">
    <property type="entry name" value="DExx_box_DNA_helicase_dom_sf"/>
</dbReference>
<comment type="catalytic activity">
    <reaction evidence="12">
        <text>Couples ATP hydrolysis with the unwinding of duplex DNA by translocating in the 3'-5' direction.</text>
        <dbReference type="EC" id="5.6.2.4"/>
    </reaction>
</comment>
<dbReference type="HOGENOM" id="CLU_004585_6_1_2"/>
<dbReference type="InterPro" id="IPR038726">
    <property type="entry name" value="PDDEXK_AddAB-type"/>
</dbReference>
<dbReference type="InterPro" id="IPR014017">
    <property type="entry name" value="DNA_helicase_UvrD-like_C"/>
</dbReference>
<organism evidence="18 19">
    <name type="scientific">Methanolacinia petrolearia (strain DSM 11571 / OCM 486 / SEBR 4847)</name>
    <name type="common">Methanoplanus petrolearius</name>
    <dbReference type="NCBI Taxonomy" id="679926"/>
    <lineage>
        <taxon>Archaea</taxon>
        <taxon>Methanobacteriati</taxon>
        <taxon>Methanobacteriota</taxon>
        <taxon>Stenosarchaea group</taxon>
        <taxon>Methanomicrobia</taxon>
        <taxon>Methanomicrobiales</taxon>
        <taxon>Methanomicrobiaceae</taxon>
        <taxon>Methanolacinia</taxon>
    </lineage>
</organism>
<dbReference type="InterPro" id="IPR000212">
    <property type="entry name" value="DNA_helicase_UvrD/REP"/>
</dbReference>
<dbReference type="PANTHER" id="PTHR11070:SF2">
    <property type="entry name" value="ATP-DEPENDENT DNA HELICASE SRS2"/>
    <property type="match status" value="1"/>
</dbReference>
<evidence type="ECO:0000259" key="16">
    <source>
        <dbReference type="PROSITE" id="PS51198"/>
    </source>
</evidence>
<dbReference type="Gene3D" id="1.10.10.160">
    <property type="match status" value="1"/>
</dbReference>
<evidence type="ECO:0000259" key="17">
    <source>
        <dbReference type="PROSITE" id="PS51217"/>
    </source>
</evidence>
<dbReference type="Proteomes" id="UP000006565">
    <property type="component" value="Chromosome"/>
</dbReference>
<keyword evidence="7" id="KW-0269">Exonuclease</keyword>
<keyword evidence="3 15" id="KW-0547">Nucleotide-binding</keyword>
<feature type="domain" description="UvrD-like helicase C-terminal" evidence="17">
    <location>
        <begin position="302"/>
        <end position="575"/>
    </location>
</feature>
<keyword evidence="6 15" id="KW-0347">Helicase</keyword>
<evidence type="ECO:0000256" key="14">
    <source>
        <dbReference type="ARBA" id="ARBA00048988"/>
    </source>
</evidence>
<dbReference type="Gene3D" id="1.10.486.10">
    <property type="entry name" value="PCRA, domain 4"/>
    <property type="match status" value="1"/>
</dbReference>
<keyword evidence="10" id="KW-0234">DNA repair</keyword>
<dbReference type="GeneID" id="9744823"/>
<dbReference type="GO" id="GO:0005524">
    <property type="term" value="F:ATP binding"/>
    <property type="evidence" value="ECO:0007669"/>
    <property type="project" value="UniProtKB-UniRule"/>
</dbReference>
<evidence type="ECO:0000256" key="5">
    <source>
        <dbReference type="ARBA" id="ARBA00022801"/>
    </source>
</evidence>
<dbReference type="GO" id="GO:0003677">
    <property type="term" value="F:DNA binding"/>
    <property type="evidence" value="ECO:0007669"/>
    <property type="project" value="UniProtKB-KW"/>
</dbReference>